<dbReference type="EMBL" id="VLLI01000002">
    <property type="protein sequence ID" value="TWJ03265.1"/>
    <property type="molecule type" value="Genomic_DNA"/>
</dbReference>
<keyword evidence="2" id="KW-1185">Reference proteome</keyword>
<name>A0A562UDC6_9SPHI</name>
<proteinExistence type="predicted"/>
<evidence type="ECO:0000313" key="2">
    <source>
        <dbReference type="Proteomes" id="UP000317010"/>
    </source>
</evidence>
<organism evidence="1 2">
    <name type="scientific">Mucilaginibacter frigoritolerans</name>
    <dbReference type="NCBI Taxonomy" id="652788"/>
    <lineage>
        <taxon>Bacteria</taxon>
        <taxon>Pseudomonadati</taxon>
        <taxon>Bacteroidota</taxon>
        <taxon>Sphingobacteriia</taxon>
        <taxon>Sphingobacteriales</taxon>
        <taxon>Sphingobacteriaceae</taxon>
        <taxon>Mucilaginibacter</taxon>
    </lineage>
</organism>
<gene>
    <name evidence="1" type="ORF">JN11_00802</name>
</gene>
<sequence>MITWAILTPLKFLDVTPLTVKTCCADSLNVKQNMVNMTKIYLWRMEIIQNVNLKILFDSKCKKMLKLVESGEVRKSVNFRNRFF</sequence>
<reference evidence="1 2" key="1">
    <citation type="submission" date="2019-07" db="EMBL/GenBank/DDBJ databases">
        <title>Genomic Encyclopedia of Archaeal and Bacterial Type Strains, Phase II (KMG-II): from individual species to whole genera.</title>
        <authorList>
            <person name="Goeker M."/>
        </authorList>
    </citation>
    <scope>NUCLEOTIDE SEQUENCE [LARGE SCALE GENOMIC DNA]</scope>
    <source>
        <strain evidence="1 2">ATCC BAA-1854</strain>
    </source>
</reference>
<evidence type="ECO:0000313" key="1">
    <source>
        <dbReference type="EMBL" id="TWJ03265.1"/>
    </source>
</evidence>
<comment type="caution">
    <text evidence="1">The sequence shown here is derived from an EMBL/GenBank/DDBJ whole genome shotgun (WGS) entry which is preliminary data.</text>
</comment>
<accession>A0A562UDC6</accession>
<dbReference type="Proteomes" id="UP000317010">
    <property type="component" value="Unassembled WGS sequence"/>
</dbReference>
<protein>
    <submittedName>
        <fullName evidence="1">Uncharacterized protein</fullName>
    </submittedName>
</protein>
<dbReference type="AlphaFoldDB" id="A0A562UDC6"/>